<keyword evidence="3" id="KW-1185">Reference proteome</keyword>
<proteinExistence type="predicted"/>
<evidence type="ECO:0000313" key="2">
    <source>
        <dbReference type="EMBL" id="OAQ32963.1"/>
    </source>
</evidence>
<protein>
    <submittedName>
        <fullName evidence="2">Uncharacterized protein</fullName>
    </submittedName>
</protein>
<dbReference type="Proteomes" id="UP000078512">
    <property type="component" value="Unassembled WGS sequence"/>
</dbReference>
<dbReference type="AlphaFoldDB" id="A0A197K723"/>
<name>A0A197K723_9FUNG</name>
<evidence type="ECO:0000313" key="3">
    <source>
        <dbReference type="Proteomes" id="UP000078512"/>
    </source>
</evidence>
<reference evidence="2 3" key="1">
    <citation type="submission" date="2016-05" db="EMBL/GenBank/DDBJ databases">
        <title>Genome sequencing reveals origins of a unique bacterial endosymbiosis in the earliest lineages of terrestrial Fungi.</title>
        <authorList>
            <consortium name="DOE Joint Genome Institute"/>
            <person name="Uehling J."/>
            <person name="Gryganskyi A."/>
            <person name="Hameed K."/>
            <person name="Tschaplinski T."/>
            <person name="Misztal P."/>
            <person name="Wu S."/>
            <person name="Desiro A."/>
            <person name="Vande Pol N."/>
            <person name="Du Z.-Y."/>
            <person name="Zienkiewicz A."/>
            <person name="Zienkiewicz K."/>
            <person name="Morin E."/>
            <person name="Tisserant E."/>
            <person name="Splivallo R."/>
            <person name="Hainaut M."/>
            <person name="Henrissat B."/>
            <person name="Ohm R."/>
            <person name="Kuo A."/>
            <person name="Yan J."/>
            <person name="Lipzen A."/>
            <person name="Nolan M."/>
            <person name="Labutti K."/>
            <person name="Barry K."/>
            <person name="Goldstein A."/>
            <person name="Labbe J."/>
            <person name="Schadt C."/>
            <person name="Tuskan G."/>
            <person name="Grigoriev I."/>
            <person name="Martin F."/>
            <person name="Vilgalys R."/>
            <person name="Bonito G."/>
        </authorList>
    </citation>
    <scope>NUCLEOTIDE SEQUENCE [LARGE SCALE GENOMIC DNA]</scope>
    <source>
        <strain evidence="2 3">AG-77</strain>
    </source>
</reference>
<dbReference type="PANTHER" id="PTHR31919:SF1">
    <property type="entry name" value="ZINC FINGERS AND HOMEOBOXES PROTEIN 1, ISOFORM 2"/>
    <property type="match status" value="1"/>
</dbReference>
<organism evidence="2 3">
    <name type="scientific">Linnemannia elongata AG-77</name>
    <dbReference type="NCBI Taxonomy" id="1314771"/>
    <lineage>
        <taxon>Eukaryota</taxon>
        <taxon>Fungi</taxon>
        <taxon>Fungi incertae sedis</taxon>
        <taxon>Mucoromycota</taxon>
        <taxon>Mortierellomycotina</taxon>
        <taxon>Mortierellomycetes</taxon>
        <taxon>Mortierellales</taxon>
        <taxon>Mortierellaceae</taxon>
        <taxon>Linnemannia</taxon>
    </lineage>
</organism>
<feature type="region of interest" description="Disordered" evidence="1">
    <location>
        <begin position="1"/>
        <end position="25"/>
    </location>
</feature>
<dbReference type="InterPro" id="IPR041404">
    <property type="entry name" value="DUF5588"/>
</dbReference>
<dbReference type="OrthoDB" id="2124108at2759"/>
<dbReference type="EMBL" id="KV442023">
    <property type="protein sequence ID" value="OAQ32963.1"/>
    <property type="molecule type" value="Genomic_DNA"/>
</dbReference>
<gene>
    <name evidence="2" type="ORF">K457DRAFT_135047</name>
</gene>
<accession>A0A197K723</accession>
<sequence>MEDDFPFSFGGGSDQEGNNSGDDGLFCAPKDKKKAATKAKALLNQEPYHAQIDEDGWFHNAGKTTYELMTQSKTGATKVKMRADHYYMLHRYQEAFDIAQEFCELVRTSGNLSVSQGQNDGGFRRTDAAAGATTDAGVLKVSDPKEMQEMALRCALKLSLFDVAASLADELVMQDTGIVFLKAKAYVAVGRFNDAALGLVRYQRSRTGNYSIWRTLGECLRQSTTASPSGPLGSFVSPAASTSTSTTAAAGTESLPSSMDTLTTLPSSATAKPTVVHILALMCILRARYLMRISTWAQVPYAQARYDNEMSILDEQRVALERICGLDLDATKTTTTNTTTTVVETTASQDEQRQEQRRLEEYELKVVAPARKFIQEMSERGATNFTLDQDQGGSPFELEVVEFVVKTWDAQVVALSESGVTARMTADDDELAGEVSVRDK</sequence>
<evidence type="ECO:0000256" key="1">
    <source>
        <dbReference type="SAM" id="MobiDB-lite"/>
    </source>
</evidence>
<dbReference type="PANTHER" id="PTHR31919">
    <property type="entry name" value="ZINC FINGERS AND HOMEOBOXES PROTEIN 1, ISOFORM 2"/>
    <property type="match status" value="1"/>
</dbReference>